<dbReference type="Gene3D" id="3.10.129.10">
    <property type="entry name" value="Hotdog Thioesterase"/>
    <property type="match status" value="2"/>
</dbReference>
<gene>
    <name evidence="3" type="ORF">TQ35_03680</name>
</gene>
<dbReference type="PROSITE" id="PS51770">
    <property type="entry name" value="HOTDOG_ACOT"/>
    <property type="match status" value="2"/>
</dbReference>
<proteinExistence type="predicted"/>
<reference evidence="3" key="1">
    <citation type="submission" date="2015-03" db="EMBL/GenBank/DDBJ databases">
        <title>Metagenome Sequencing of an Archaeal-Dominated Microbial Community from a Hot Spring at the Los Azufres Geothermal Field, Mexico.</title>
        <authorList>
            <person name="Servin-Garciduenas L.E."/>
            <person name="Martinez-Romero E."/>
        </authorList>
    </citation>
    <scope>NUCLEOTIDE SEQUENCE [LARGE SCALE GENOMIC DNA]</scope>
    <source>
        <strain evidence="3">AZ1-454</strain>
    </source>
</reference>
<dbReference type="InterPro" id="IPR033120">
    <property type="entry name" value="HOTDOG_ACOT"/>
</dbReference>
<feature type="domain" description="HotDog ACOT-type" evidence="2">
    <location>
        <begin position="156"/>
        <end position="276"/>
    </location>
</feature>
<dbReference type="PANTHER" id="PTHR11049">
    <property type="entry name" value="ACYL COENZYME A THIOESTER HYDROLASE"/>
    <property type="match status" value="1"/>
</dbReference>
<keyword evidence="1 3" id="KW-0378">Hydrolase</keyword>
<feature type="domain" description="HotDog ACOT-type" evidence="2">
    <location>
        <begin position="2"/>
        <end position="108"/>
    </location>
</feature>
<evidence type="ECO:0000259" key="2">
    <source>
        <dbReference type="PROSITE" id="PS51770"/>
    </source>
</evidence>
<dbReference type="InterPro" id="IPR040170">
    <property type="entry name" value="Cytosol_ACT"/>
</dbReference>
<dbReference type="SUPFAM" id="SSF54637">
    <property type="entry name" value="Thioesterase/thiol ester dehydrase-isomerase"/>
    <property type="match status" value="2"/>
</dbReference>
<name>A0A0F2LNK8_9CREN</name>
<dbReference type="EMBL" id="JZWS01000022">
    <property type="protein sequence ID" value="KJR79112.1"/>
    <property type="molecule type" value="Genomic_DNA"/>
</dbReference>
<accession>A0A0F2LNK8</accession>
<dbReference type="AlphaFoldDB" id="A0A0F2LNK8"/>
<dbReference type="GO" id="GO:0006637">
    <property type="term" value="P:acyl-CoA metabolic process"/>
    <property type="evidence" value="ECO:0007669"/>
    <property type="project" value="TreeGrafter"/>
</dbReference>
<evidence type="ECO:0000313" key="3">
    <source>
        <dbReference type="EMBL" id="KJR79112.1"/>
    </source>
</evidence>
<dbReference type="CDD" id="cd03442">
    <property type="entry name" value="BFIT_BACH"/>
    <property type="match status" value="2"/>
</dbReference>
<dbReference type="Pfam" id="PF03061">
    <property type="entry name" value="4HBT"/>
    <property type="match status" value="2"/>
</dbReference>
<comment type="caution">
    <text evidence="3">The sequence shown here is derived from an EMBL/GenBank/DDBJ whole genome shotgun (WGS) entry which is preliminary data.</text>
</comment>
<evidence type="ECO:0000256" key="1">
    <source>
        <dbReference type="ARBA" id="ARBA00022801"/>
    </source>
</evidence>
<dbReference type="PANTHER" id="PTHR11049:SF16">
    <property type="entry name" value="PROTEIN VDLD"/>
    <property type="match status" value="1"/>
</dbReference>
<protein>
    <submittedName>
        <fullName evidence="3">Acyl-CoA thioester hydrolase</fullName>
    </submittedName>
</protein>
<dbReference type="GO" id="GO:0052816">
    <property type="term" value="F:long-chain fatty acyl-CoA hydrolase activity"/>
    <property type="evidence" value="ECO:0007669"/>
    <property type="project" value="TreeGrafter"/>
</dbReference>
<dbReference type="InterPro" id="IPR006683">
    <property type="entry name" value="Thioestr_dom"/>
</dbReference>
<sequence>MSETVVETVNLVHYEQCNYMGRLHGGDMLKMLIDTGMLSSIKVAKGPVVLASLDNVVFKKPIYLGDVIRIVSQVDYIGNSSMEVEMKAFRGDEPIVTATGVYVKVDDNVRPLAVGEKIIPVKDEERLIVEEARKRRELRLKKLKESVPLEDPTEKLTVKLHNVIYVTPEMTYDGRLISAGKIVKLMDDLGGMLGLSLINYKGFKDGSDTVVTVSVSDTAFLSPIKLGDVVEMTAGLSYVGKTSIEVLITVKTRNPKDGTSRIVTTAFFNYVRIGGDGRPKEFPPYYPKNEYEKKMFESALARRHRGSPYVISEKERGQ</sequence>
<dbReference type="InterPro" id="IPR029069">
    <property type="entry name" value="HotDog_dom_sf"/>
</dbReference>
<organism evidence="3">
    <name type="scientific">Candidatus Aramenus sulfurataquae</name>
    <dbReference type="NCBI Taxonomy" id="1326980"/>
    <lineage>
        <taxon>Archaea</taxon>
        <taxon>Thermoproteota</taxon>
        <taxon>Thermoprotei</taxon>
        <taxon>Sulfolobales</taxon>
        <taxon>Sulfolobaceae</taxon>
        <taxon>Candidatus Aramenus</taxon>
    </lineage>
</organism>
<dbReference type="GO" id="GO:0005829">
    <property type="term" value="C:cytosol"/>
    <property type="evidence" value="ECO:0007669"/>
    <property type="project" value="TreeGrafter"/>
</dbReference>